<proteinExistence type="predicted"/>
<evidence type="ECO:0000313" key="1">
    <source>
        <dbReference type="EMBL" id="MBK1869326.1"/>
    </source>
</evidence>
<name>A0ACC5R9H5_9HYPH</name>
<comment type="caution">
    <text evidence="1">The sequence shown here is derived from an EMBL/GenBank/DDBJ whole genome shotgun (WGS) entry which is preliminary data.</text>
</comment>
<protein>
    <submittedName>
        <fullName evidence="1">Uncharacterized protein</fullName>
    </submittedName>
</protein>
<accession>A0ACC5R9H5</accession>
<gene>
    <name evidence="1" type="ORF">JHL16_23400</name>
</gene>
<dbReference type="Proteomes" id="UP000616151">
    <property type="component" value="Unassembled WGS sequence"/>
</dbReference>
<dbReference type="EMBL" id="JAENHL010000008">
    <property type="protein sequence ID" value="MBK1869326.1"/>
    <property type="molecule type" value="Genomic_DNA"/>
</dbReference>
<evidence type="ECO:0000313" key="2">
    <source>
        <dbReference type="Proteomes" id="UP000616151"/>
    </source>
</evidence>
<sequence>MRAIDIGIFPLTAKTARLDALQAFAVALRQTEHKVTWVEEPGYRGCDLAIIYGSPGVGVGKRRAARQAIISRHRGPLLIVETPLFGRKVPLIKHRRLPFLRAGSSETFDRFRVALNGCFWDNGIFCNEPTDARRWDRLRHELGLECRDYREEGDHILLVGQVPGDASLRGLDVVKWLESTVIDLSAWSDRRIVIRPHPLSGHAALSNLARSLRSRGMTNWEIRSGGILSEALRNAWATITYSSGAAIDSLLMGVPALSMCPASMAWSVSDHELGKIEQPTLFDRRPWLDRLAHSQWATAEIADGTVWERFRAKIADMI</sequence>
<reference evidence="1" key="1">
    <citation type="submission" date="2021-01" db="EMBL/GenBank/DDBJ databases">
        <authorList>
            <person name="Sun Q."/>
        </authorList>
    </citation>
    <scope>NUCLEOTIDE SEQUENCE</scope>
    <source>
        <strain evidence="1">YIM B02566</strain>
    </source>
</reference>
<organism evidence="1 2">
    <name type="scientific">Taklimakanibacter albus</name>
    <dbReference type="NCBI Taxonomy" id="2800327"/>
    <lineage>
        <taxon>Bacteria</taxon>
        <taxon>Pseudomonadati</taxon>
        <taxon>Pseudomonadota</taxon>
        <taxon>Alphaproteobacteria</taxon>
        <taxon>Hyphomicrobiales</taxon>
        <taxon>Aestuariivirgaceae</taxon>
        <taxon>Taklimakanibacter</taxon>
    </lineage>
</organism>
<keyword evidence="2" id="KW-1185">Reference proteome</keyword>